<protein>
    <submittedName>
        <fullName evidence="2">Uncharacterized protein</fullName>
    </submittedName>
</protein>
<gene>
    <name evidence="2" type="ORF">E7101_03565</name>
</gene>
<dbReference type="Proteomes" id="UP000806522">
    <property type="component" value="Unassembled WGS sequence"/>
</dbReference>
<reference evidence="2" key="1">
    <citation type="submission" date="2019-04" db="EMBL/GenBank/DDBJ databases">
        <title>Evolution of Biomass-Degrading Anaerobic Consortia Revealed by Metagenomics.</title>
        <authorList>
            <person name="Peng X."/>
        </authorList>
    </citation>
    <scope>NUCLEOTIDE SEQUENCE</scope>
    <source>
        <strain evidence="2">SIG140</strain>
    </source>
</reference>
<comment type="caution">
    <text evidence="2">The sequence shown here is derived from an EMBL/GenBank/DDBJ whole genome shotgun (WGS) entry which is preliminary data.</text>
</comment>
<keyword evidence="1" id="KW-0175">Coiled coil</keyword>
<feature type="coiled-coil region" evidence="1">
    <location>
        <begin position="295"/>
        <end position="329"/>
    </location>
</feature>
<dbReference type="AlphaFoldDB" id="A0A9D5P6J3"/>
<sequence>MNEILNNIYNSVILPLTECAKEGKNLATYEMNSISYMVVHCEDKNEQRYILEHLQPLYKEYLMGKNPLKKYYCEEMMYMLCTWDAVYDKTIANLDLVDIAISWADNNSGVRVREFLNVLYCYYMANPDAQWNTIEPIVWHELLKLEVYGNRTKAGYLVLLHGFLRIIIRRSNPLEQKTLIGLLIENWDYLKLVYSVMIRSIVDCGHKDFAGVANYVRIMSWCHPYIYIFYSVLSERFEDLCQSGTDREKLSRHLNKILGIMNTTTQDCNYLNILCRILFPDSFKEYLDKNRLPSYDEVVSELNEMKSKVDSLNSQIEQMAQRMVNAVNASIPVGDIEKELLRLSPGTSYDVFTQVNSLLTGNKAWMERASDIKQKILSMRDNPTIVNGNVYQSGATHDDRSKHIELCDNDNQLKLENK</sequence>
<evidence type="ECO:0000313" key="3">
    <source>
        <dbReference type="Proteomes" id="UP000806522"/>
    </source>
</evidence>
<evidence type="ECO:0000313" key="2">
    <source>
        <dbReference type="EMBL" id="MBE6270011.1"/>
    </source>
</evidence>
<name>A0A9D5P6J3_XYLRU</name>
<organism evidence="2 3">
    <name type="scientific">Xylanibacter ruminicola</name>
    <name type="common">Prevotella ruminicola</name>
    <dbReference type="NCBI Taxonomy" id="839"/>
    <lineage>
        <taxon>Bacteria</taxon>
        <taxon>Pseudomonadati</taxon>
        <taxon>Bacteroidota</taxon>
        <taxon>Bacteroidia</taxon>
        <taxon>Bacteroidales</taxon>
        <taxon>Prevotellaceae</taxon>
        <taxon>Xylanibacter</taxon>
    </lineage>
</organism>
<accession>A0A9D5P6J3</accession>
<evidence type="ECO:0000256" key="1">
    <source>
        <dbReference type="SAM" id="Coils"/>
    </source>
</evidence>
<proteinExistence type="predicted"/>
<dbReference type="EMBL" id="SUYC01000003">
    <property type="protein sequence ID" value="MBE6270011.1"/>
    <property type="molecule type" value="Genomic_DNA"/>
</dbReference>